<dbReference type="OrthoDB" id="9800988at2"/>
<organism evidence="1 2">
    <name type="scientific">Mesorhizobium temperatum</name>
    <dbReference type="NCBI Taxonomy" id="241416"/>
    <lineage>
        <taxon>Bacteria</taxon>
        <taxon>Pseudomonadati</taxon>
        <taxon>Pseudomonadota</taxon>
        <taxon>Alphaproteobacteria</taxon>
        <taxon>Hyphomicrobiales</taxon>
        <taxon>Phyllobacteriaceae</taxon>
        <taxon>Mesorhizobium</taxon>
    </lineage>
</organism>
<dbReference type="AlphaFoldDB" id="A0A271LM86"/>
<reference evidence="1 2" key="1">
    <citation type="submission" date="2017-08" db="EMBL/GenBank/DDBJ databases">
        <title>Mesorhizobium wenxinae sp. nov., a novel rhizobial species isolated from root nodules of chickpea (Cicer arietinum L.).</title>
        <authorList>
            <person name="Zhang J."/>
        </authorList>
    </citation>
    <scope>NUCLEOTIDE SEQUENCE [LARGE SCALE GENOMIC DNA]</scope>
    <source>
        <strain evidence="1 2">SDW018</strain>
    </source>
</reference>
<evidence type="ECO:0000313" key="1">
    <source>
        <dbReference type="EMBL" id="PAQ08308.1"/>
    </source>
</evidence>
<dbReference type="InterPro" id="IPR029058">
    <property type="entry name" value="AB_hydrolase_fold"/>
</dbReference>
<sequence>MRDKIAQQLALPESVYSEEDAYVDDMQSWVAPWGFEVDSITVPTRFVYGLEDLWAARRDSERMQRQIPNSSLELVPHFGHNLSQLMPHMLAWLVQDELLS</sequence>
<comment type="caution">
    <text evidence="1">The sequence shown here is derived from an EMBL/GenBank/DDBJ whole genome shotgun (WGS) entry which is preliminary data.</text>
</comment>
<evidence type="ECO:0008006" key="3">
    <source>
        <dbReference type="Google" id="ProtNLM"/>
    </source>
</evidence>
<dbReference type="Gene3D" id="3.40.50.1820">
    <property type="entry name" value="alpha/beta hydrolase"/>
    <property type="match status" value="1"/>
</dbReference>
<dbReference type="Proteomes" id="UP000216442">
    <property type="component" value="Unassembled WGS sequence"/>
</dbReference>
<evidence type="ECO:0000313" key="2">
    <source>
        <dbReference type="Proteomes" id="UP000216442"/>
    </source>
</evidence>
<accession>A0A271LM86</accession>
<keyword evidence="2" id="KW-1185">Reference proteome</keyword>
<dbReference type="EMBL" id="NPKJ01000051">
    <property type="protein sequence ID" value="PAQ08308.1"/>
    <property type="molecule type" value="Genomic_DNA"/>
</dbReference>
<dbReference type="SUPFAM" id="SSF53474">
    <property type="entry name" value="alpha/beta-Hydrolases"/>
    <property type="match status" value="1"/>
</dbReference>
<gene>
    <name evidence="1" type="ORF">CIT26_17800</name>
</gene>
<name>A0A271LM86_9HYPH</name>
<proteinExistence type="predicted"/>
<protein>
    <recommendedName>
        <fullName evidence="3">Alpha/beta hydrolase</fullName>
    </recommendedName>
</protein>